<protein>
    <submittedName>
        <fullName evidence="1">Uncharacterized protein</fullName>
    </submittedName>
</protein>
<evidence type="ECO:0000313" key="2">
    <source>
        <dbReference type="Proteomes" id="UP000308197"/>
    </source>
</evidence>
<name>A0A5C3P0I2_9APHY</name>
<sequence length="308" mass="33940">MMFKARSLYEESVVRQQSLEPLYIHDEAPPAQCNAGPLLQSRVVAYLRMRWVNVNLGTPPPPVTRPEREQSYVSAEINSAYVTSHVDARTSVVRSSRMYIRNDPRVVAPVLTVRGQSPAAMPPQPWSGLHSGCARHSHPVIHARPPANPGPCVIILVCALRYRTRSRGGRRLAARRGGALHFRRSVLNAPLRVCARSSNAAGPLLTSASPDSPTRAVLMQCHAALHAWVARSHASRGDSQAGEWSRFDVDNMTLRSRGSRMQKAARRGKPAVPGRCLNAEASLSAAILSYFGFPGHRWRHLTGRLRHA</sequence>
<keyword evidence="2" id="KW-1185">Reference proteome</keyword>
<proteinExistence type="predicted"/>
<dbReference type="InParanoid" id="A0A5C3P0I2"/>
<evidence type="ECO:0000313" key="1">
    <source>
        <dbReference type="EMBL" id="TFK81800.1"/>
    </source>
</evidence>
<accession>A0A5C3P0I2</accession>
<dbReference type="Proteomes" id="UP000308197">
    <property type="component" value="Unassembled WGS sequence"/>
</dbReference>
<reference evidence="1 2" key="1">
    <citation type="journal article" date="2019" name="Nat. Ecol. Evol.">
        <title>Megaphylogeny resolves global patterns of mushroom evolution.</title>
        <authorList>
            <person name="Varga T."/>
            <person name="Krizsan K."/>
            <person name="Foldi C."/>
            <person name="Dima B."/>
            <person name="Sanchez-Garcia M."/>
            <person name="Sanchez-Ramirez S."/>
            <person name="Szollosi G.J."/>
            <person name="Szarkandi J.G."/>
            <person name="Papp V."/>
            <person name="Albert L."/>
            <person name="Andreopoulos W."/>
            <person name="Angelini C."/>
            <person name="Antonin V."/>
            <person name="Barry K.W."/>
            <person name="Bougher N.L."/>
            <person name="Buchanan P."/>
            <person name="Buyck B."/>
            <person name="Bense V."/>
            <person name="Catcheside P."/>
            <person name="Chovatia M."/>
            <person name="Cooper J."/>
            <person name="Damon W."/>
            <person name="Desjardin D."/>
            <person name="Finy P."/>
            <person name="Geml J."/>
            <person name="Haridas S."/>
            <person name="Hughes K."/>
            <person name="Justo A."/>
            <person name="Karasinski D."/>
            <person name="Kautmanova I."/>
            <person name="Kiss B."/>
            <person name="Kocsube S."/>
            <person name="Kotiranta H."/>
            <person name="LaButti K.M."/>
            <person name="Lechner B.E."/>
            <person name="Liimatainen K."/>
            <person name="Lipzen A."/>
            <person name="Lukacs Z."/>
            <person name="Mihaltcheva S."/>
            <person name="Morgado L.N."/>
            <person name="Niskanen T."/>
            <person name="Noordeloos M.E."/>
            <person name="Ohm R.A."/>
            <person name="Ortiz-Santana B."/>
            <person name="Ovrebo C."/>
            <person name="Racz N."/>
            <person name="Riley R."/>
            <person name="Savchenko A."/>
            <person name="Shiryaev A."/>
            <person name="Soop K."/>
            <person name="Spirin V."/>
            <person name="Szebenyi C."/>
            <person name="Tomsovsky M."/>
            <person name="Tulloss R.E."/>
            <person name="Uehling J."/>
            <person name="Grigoriev I.V."/>
            <person name="Vagvolgyi C."/>
            <person name="Papp T."/>
            <person name="Martin F.M."/>
            <person name="Miettinen O."/>
            <person name="Hibbett D.S."/>
            <person name="Nagy L.G."/>
        </authorList>
    </citation>
    <scope>NUCLEOTIDE SEQUENCE [LARGE SCALE GENOMIC DNA]</scope>
    <source>
        <strain evidence="1 2">HHB13444</strain>
    </source>
</reference>
<gene>
    <name evidence="1" type="ORF">K466DRAFT_323871</name>
</gene>
<dbReference type="AlphaFoldDB" id="A0A5C3P0I2"/>
<organism evidence="1 2">
    <name type="scientific">Polyporus arcularius HHB13444</name>
    <dbReference type="NCBI Taxonomy" id="1314778"/>
    <lineage>
        <taxon>Eukaryota</taxon>
        <taxon>Fungi</taxon>
        <taxon>Dikarya</taxon>
        <taxon>Basidiomycota</taxon>
        <taxon>Agaricomycotina</taxon>
        <taxon>Agaricomycetes</taxon>
        <taxon>Polyporales</taxon>
        <taxon>Polyporaceae</taxon>
        <taxon>Polyporus</taxon>
    </lineage>
</organism>
<dbReference type="EMBL" id="ML211558">
    <property type="protein sequence ID" value="TFK81800.1"/>
    <property type="molecule type" value="Genomic_DNA"/>
</dbReference>